<evidence type="ECO:0000313" key="4">
    <source>
        <dbReference type="Proteomes" id="UP000315724"/>
    </source>
</evidence>
<protein>
    <recommendedName>
        <fullName evidence="5">Pseudopilin GspJ</fullName>
    </recommendedName>
</protein>
<evidence type="ECO:0000256" key="1">
    <source>
        <dbReference type="SAM" id="MobiDB-lite"/>
    </source>
</evidence>
<evidence type="ECO:0000256" key="2">
    <source>
        <dbReference type="SAM" id="Phobius"/>
    </source>
</evidence>
<dbReference type="AlphaFoldDB" id="A0A517QMI1"/>
<feature type="compositionally biased region" description="Polar residues" evidence="1">
    <location>
        <begin position="1"/>
        <end position="18"/>
    </location>
</feature>
<reference evidence="3 4" key="1">
    <citation type="submission" date="2019-02" db="EMBL/GenBank/DDBJ databases">
        <title>Deep-cultivation of Planctomycetes and their phenomic and genomic characterization uncovers novel biology.</title>
        <authorList>
            <person name="Wiegand S."/>
            <person name="Jogler M."/>
            <person name="Boedeker C."/>
            <person name="Pinto D."/>
            <person name="Vollmers J."/>
            <person name="Rivas-Marin E."/>
            <person name="Kohn T."/>
            <person name="Peeters S.H."/>
            <person name="Heuer A."/>
            <person name="Rast P."/>
            <person name="Oberbeckmann S."/>
            <person name="Bunk B."/>
            <person name="Jeske O."/>
            <person name="Meyerdierks A."/>
            <person name="Storesund J.E."/>
            <person name="Kallscheuer N."/>
            <person name="Luecker S."/>
            <person name="Lage O.M."/>
            <person name="Pohl T."/>
            <person name="Merkel B.J."/>
            <person name="Hornburger P."/>
            <person name="Mueller R.-W."/>
            <person name="Bruemmer F."/>
            <person name="Labrenz M."/>
            <person name="Spormann A.M."/>
            <person name="Op den Camp H."/>
            <person name="Overmann J."/>
            <person name="Amann R."/>
            <person name="Jetten M.S.M."/>
            <person name="Mascher T."/>
            <person name="Medema M.H."/>
            <person name="Devos D.P."/>
            <person name="Kaster A.-K."/>
            <person name="Ovreas L."/>
            <person name="Rohde M."/>
            <person name="Galperin M.Y."/>
            <person name="Jogler C."/>
        </authorList>
    </citation>
    <scope>NUCLEOTIDE SEQUENCE [LARGE SCALE GENOMIC DNA]</scope>
    <source>
        <strain evidence="3 4">Mal48</strain>
    </source>
</reference>
<dbReference type="InterPro" id="IPR012902">
    <property type="entry name" value="N_methyl_site"/>
</dbReference>
<accession>A0A517QMI1</accession>
<keyword evidence="4" id="KW-1185">Reference proteome</keyword>
<feature type="region of interest" description="Disordered" evidence="1">
    <location>
        <begin position="1"/>
        <end position="25"/>
    </location>
</feature>
<gene>
    <name evidence="3" type="ORF">Mal48_20980</name>
</gene>
<feature type="transmembrane region" description="Helical" evidence="2">
    <location>
        <begin position="31"/>
        <end position="54"/>
    </location>
</feature>
<evidence type="ECO:0008006" key="5">
    <source>
        <dbReference type="Google" id="ProtNLM"/>
    </source>
</evidence>
<proteinExistence type="predicted"/>
<dbReference type="EMBL" id="CP036267">
    <property type="protein sequence ID" value="QDT32850.1"/>
    <property type="molecule type" value="Genomic_DNA"/>
</dbReference>
<evidence type="ECO:0000313" key="3">
    <source>
        <dbReference type="EMBL" id="QDT32850.1"/>
    </source>
</evidence>
<organism evidence="3 4">
    <name type="scientific">Thalassoglobus polymorphus</name>
    <dbReference type="NCBI Taxonomy" id="2527994"/>
    <lineage>
        <taxon>Bacteria</taxon>
        <taxon>Pseudomonadati</taxon>
        <taxon>Planctomycetota</taxon>
        <taxon>Planctomycetia</taxon>
        <taxon>Planctomycetales</taxon>
        <taxon>Planctomycetaceae</taxon>
        <taxon>Thalassoglobus</taxon>
    </lineage>
</organism>
<keyword evidence="2" id="KW-0812">Transmembrane</keyword>
<keyword evidence="2" id="KW-1133">Transmembrane helix</keyword>
<dbReference type="InterPro" id="IPR045584">
    <property type="entry name" value="Pilin-like"/>
</dbReference>
<dbReference type="Proteomes" id="UP000315724">
    <property type="component" value="Chromosome"/>
</dbReference>
<dbReference type="Pfam" id="PF07963">
    <property type="entry name" value="N_methyl"/>
    <property type="match status" value="1"/>
</dbReference>
<dbReference type="SUPFAM" id="SSF54523">
    <property type="entry name" value="Pili subunits"/>
    <property type="match status" value="1"/>
</dbReference>
<name>A0A517QMI1_9PLAN</name>
<keyword evidence="2" id="KW-0472">Membrane</keyword>
<sequence>MSFEKQTNTRPRLRTQSGPDEKRWNQNRDGFSLVEVLIALALTVLLLSAVYSAVGLHLRFQTAGRDQVNKSQLMRALIRKMDEDFGSIVLYVEQADEEEPDESSVENLEPLDDVSDTALTIGGLESESAPITFGVVGTSEFVHLCVSRPLRDLSYDSIYTESPSSGRSNDLLTVTYGLAPVDVSMLIDPRKPKYDVRDDSMFDGRPETGFGRRSIDLYAFDSATDFLDSEHVLATEISEVQFSYFDGTAWLASWDSREIGGLPRAVKVTFGIWQQPAKTSQKGYQYSGTGTVFNVEHVFHIPLAIPLME</sequence>
<dbReference type="NCBIfam" id="TIGR02532">
    <property type="entry name" value="IV_pilin_GFxxxE"/>
    <property type="match status" value="1"/>
</dbReference>
<dbReference type="KEGG" id="tpol:Mal48_20980"/>